<organism evidence="1 2">
    <name type="scientific">Entomophthora muscae</name>
    <dbReference type="NCBI Taxonomy" id="34485"/>
    <lineage>
        <taxon>Eukaryota</taxon>
        <taxon>Fungi</taxon>
        <taxon>Fungi incertae sedis</taxon>
        <taxon>Zoopagomycota</taxon>
        <taxon>Entomophthoromycotina</taxon>
        <taxon>Entomophthoromycetes</taxon>
        <taxon>Entomophthorales</taxon>
        <taxon>Entomophthoraceae</taxon>
        <taxon>Entomophthora</taxon>
    </lineage>
</organism>
<comment type="caution">
    <text evidence="1">The sequence shown here is derived from an EMBL/GenBank/DDBJ whole genome shotgun (WGS) entry which is preliminary data.</text>
</comment>
<dbReference type="EMBL" id="QTSX02000755">
    <property type="protein sequence ID" value="KAJ9085567.1"/>
    <property type="molecule type" value="Genomic_DNA"/>
</dbReference>
<accession>A0ACC2UF97</accession>
<reference evidence="1" key="1">
    <citation type="submission" date="2022-04" db="EMBL/GenBank/DDBJ databases">
        <title>Genome of the entomopathogenic fungus Entomophthora muscae.</title>
        <authorList>
            <person name="Elya C."/>
            <person name="Lovett B.R."/>
            <person name="Lee E."/>
            <person name="Macias A.M."/>
            <person name="Hajek A.E."/>
            <person name="De Bivort B.L."/>
            <person name="Kasson M.T."/>
            <person name="De Fine Licht H.H."/>
            <person name="Stajich J.E."/>
        </authorList>
    </citation>
    <scope>NUCLEOTIDE SEQUENCE</scope>
    <source>
        <strain evidence="1">Berkeley</strain>
    </source>
</reference>
<proteinExistence type="predicted"/>
<protein>
    <submittedName>
        <fullName evidence="1">Uncharacterized protein</fullName>
    </submittedName>
</protein>
<dbReference type="Proteomes" id="UP001165960">
    <property type="component" value="Unassembled WGS sequence"/>
</dbReference>
<keyword evidence="2" id="KW-1185">Reference proteome</keyword>
<name>A0ACC2UF97_9FUNG</name>
<evidence type="ECO:0000313" key="2">
    <source>
        <dbReference type="Proteomes" id="UP001165960"/>
    </source>
</evidence>
<gene>
    <name evidence="1" type="ORF">DSO57_1012574</name>
</gene>
<sequence>MLSDKINEELLDRAGPQLKVVSTMSVGYEHLDLKALVERGVKVGYTPGVLTDAVADLNLALLLALMRRIPEANNILAEDKAQQWSPSWMLGSQISGKVVGVLGLGRIGKATAKRVYGFNPGEMIYHSRHEPKFGPSDVLEPYLKLLKPATFEEFLASSDIIFICTDLNPSTYHLFNSDTFKLVKRGVILVNTARGGIVDTKALISALDNGQVGGVALDVTEPEPLPSNHPIVTNYGNRVILAPHLGSATQETRDAMGLLAIDNLEAGILGQPLPATMLN</sequence>
<evidence type="ECO:0000313" key="1">
    <source>
        <dbReference type="EMBL" id="KAJ9085567.1"/>
    </source>
</evidence>